<evidence type="ECO:0000313" key="1">
    <source>
        <dbReference type="EMBL" id="OCL34639.1"/>
    </source>
</evidence>
<keyword evidence="2" id="KW-1185">Reference proteome</keyword>
<evidence type="ECO:0000313" key="2">
    <source>
        <dbReference type="Proteomes" id="UP000093501"/>
    </source>
</evidence>
<organism evidence="1 2">
    <name type="scientific">Tessaracoccus lapidicaptus</name>
    <dbReference type="NCBI Taxonomy" id="1427523"/>
    <lineage>
        <taxon>Bacteria</taxon>
        <taxon>Bacillati</taxon>
        <taxon>Actinomycetota</taxon>
        <taxon>Actinomycetes</taxon>
        <taxon>Propionibacteriales</taxon>
        <taxon>Propionibacteriaceae</taxon>
        <taxon>Tessaracoccus</taxon>
    </lineage>
</organism>
<gene>
    <name evidence="1" type="ORF">BCR15_02805</name>
</gene>
<name>A0A1C0AN09_9ACTN</name>
<dbReference type="EMBL" id="MBQD01000020">
    <property type="protein sequence ID" value="OCL34639.1"/>
    <property type="molecule type" value="Genomic_DNA"/>
</dbReference>
<protein>
    <submittedName>
        <fullName evidence="1">Uncharacterized protein</fullName>
    </submittedName>
</protein>
<proteinExistence type="predicted"/>
<sequence length="127" mass="13678">MLVDSVPGGSVTVSVAVADWSAARKRRPRLDGSIAVLHEGRIVDEFIVAGPDAAISRGELKLRARRLKDGTVALKGRHGQQKFAATLGDGDTTRLTEATELRYTDQRTRMLQLISDTHATTGQLTGP</sequence>
<dbReference type="AlphaFoldDB" id="A0A1C0AN09"/>
<reference evidence="2" key="1">
    <citation type="submission" date="2016-07" db="EMBL/GenBank/DDBJ databases">
        <authorList>
            <person name="Florea S."/>
            <person name="Webb J.S."/>
            <person name="Jaromczyk J."/>
            <person name="Schardl C.L."/>
        </authorList>
    </citation>
    <scope>NUCLEOTIDE SEQUENCE [LARGE SCALE GENOMIC DNA]</scope>
    <source>
        <strain evidence="2">IPBSL-7</strain>
    </source>
</reference>
<accession>A0A1C0AN09</accession>
<dbReference type="Proteomes" id="UP000093501">
    <property type="component" value="Unassembled WGS sequence"/>
</dbReference>
<comment type="caution">
    <text evidence="1">The sequence shown here is derived from an EMBL/GenBank/DDBJ whole genome shotgun (WGS) entry which is preliminary data.</text>
</comment>